<dbReference type="RefSeq" id="WP_176441750.1">
    <property type="nucleotide sequence ID" value="NZ_FZOU01000004.1"/>
</dbReference>
<accession>A0A239K2X1</accession>
<keyword evidence="3" id="KW-1185">Reference proteome</keyword>
<dbReference type="GO" id="GO:0016779">
    <property type="term" value="F:nucleotidyltransferase activity"/>
    <property type="evidence" value="ECO:0007669"/>
    <property type="project" value="UniProtKB-KW"/>
</dbReference>
<dbReference type="PANTHER" id="PTHR43031:SF17">
    <property type="entry name" value="SULFURTRANSFERASE YTWF-RELATED"/>
    <property type="match status" value="1"/>
</dbReference>
<gene>
    <name evidence="2" type="ORF">SAMN05421770_104279</name>
</gene>
<dbReference type="CDD" id="cd00158">
    <property type="entry name" value="RHOD"/>
    <property type="match status" value="1"/>
</dbReference>
<dbReference type="InterPro" id="IPR001763">
    <property type="entry name" value="Rhodanese-like_dom"/>
</dbReference>
<dbReference type="AlphaFoldDB" id="A0A239K2X1"/>
<dbReference type="SUPFAM" id="SSF52821">
    <property type="entry name" value="Rhodanese/Cell cycle control phosphatase"/>
    <property type="match status" value="1"/>
</dbReference>
<evidence type="ECO:0000313" key="3">
    <source>
        <dbReference type="Proteomes" id="UP000198356"/>
    </source>
</evidence>
<evidence type="ECO:0000313" key="2">
    <source>
        <dbReference type="EMBL" id="SNT12727.1"/>
    </source>
</evidence>
<protein>
    <submittedName>
        <fullName evidence="2">Adenylyltransferase and sulfurtransferase</fullName>
    </submittedName>
</protein>
<name>A0A239K2X1_9BACT</name>
<dbReference type="SMART" id="SM00450">
    <property type="entry name" value="RHOD"/>
    <property type="match status" value="1"/>
</dbReference>
<dbReference type="PANTHER" id="PTHR43031">
    <property type="entry name" value="FAD-DEPENDENT OXIDOREDUCTASE"/>
    <property type="match status" value="1"/>
</dbReference>
<proteinExistence type="predicted"/>
<sequence length="106" mass="12216">MAVHEIEAEELKQRLDKGENLLVLDVRDEYEYEITNIGGHLIPLAELPKRMMELSMSQEIVAVCKMGPRGVKAVEYLQQHGFTHVSNLHGGLRAWSDRVDRTVRRY</sequence>
<reference evidence="2 3" key="1">
    <citation type="submission" date="2017-06" db="EMBL/GenBank/DDBJ databases">
        <authorList>
            <person name="Kim H.J."/>
            <person name="Triplett B.A."/>
        </authorList>
    </citation>
    <scope>NUCLEOTIDE SEQUENCE [LARGE SCALE GENOMIC DNA]</scope>
    <source>
        <strain evidence="2 3">DSM 18704</strain>
    </source>
</reference>
<dbReference type="Pfam" id="PF00581">
    <property type="entry name" value="Rhodanese"/>
    <property type="match status" value="1"/>
</dbReference>
<dbReference type="Gene3D" id="3.40.250.10">
    <property type="entry name" value="Rhodanese-like domain"/>
    <property type="match status" value="1"/>
</dbReference>
<feature type="domain" description="Rhodanese" evidence="1">
    <location>
        <begin position="17"/>
        <end position="104"/>
    </location>
</feature>
<organism evidence="2 3">
    <name type="scientific">Granulicella rosea</name>
    <dbReference type="NCBI Taxonomy" id="474952"/>
    <lineage>
        <taxon>Bacteria</taxon>
        <taxon>Pseudomonadati</taxon>
        <taxon>Acidobacteriota</taxon>
        <taxon>Terriglobia</taxon>
        <taxon>Terriglobales</taxon>
        <taxon>Acidobacteriaceae</taxon>
        <taxon>Granulicella</taxon>
    </lineage>
</organism>
<keyword evidence="2" id="KW-0808">Transferase</keyword>
<dbReference type="PROSITE" id="PS50206">
    <property type="entry name" value="RHODANESE_3"/>
    <property type="match status" value="1"/>
</dbReference>
<dbReference type="EMBL" id="FZOU01000004">
    <property type="protein sequence ID" value="SNT12727.1"/>
    <property type="molecule type" value="Genomic_DNA"/>
</dbReference>
<keyword evidence="2" id="KW-0548">Nucleotidyltransferase</keyword>
<evidence type="ECO:0000259" key="1">
    <source>
        <dbReference type="PROSITE" id="PS50206"/>
    </source>
</evidence>
<dbReference type="InterPro" id="IPR036873">
    <property type="entry name" value="Rhodanese-like_dom_sf"/>
</dbReference>
<dbReference type="InterPro" id="IPR050229">
    <property type="entry name" value="GlpE_sulfurtransferase"/>
</dbReference>
<dbReference type="Proteomes" id="UP000198356">
    <property type="component" value="Unassembled WGS sequence"/>
</dbReference>